<dbReference type="SMART" id="SM00242">
    <property type="entry name" value="MYSc"/>
    <property type="match status" value="1"/>
</dbReference>
<dbReference type="GO" id="GO:0005524">
    <property type="term" value="F:ATP binding"/>
    <property type="evidence" value="ECO:0007669"/>
    <property type="project" value="UniProtKB-UniRule"/>
</dbReference>
<dbReference type="InterPro" id="IPR029044">
    <property type="entry name" value="Nucleotide-diphossugar_trans"/>
</dbReference>
<dbReference type="GO" id="GO:0004100">
    <property type="term" value="F:chitin synthase activity"/>
    <property type="evidence" value="ECO:0007669"/>
    <property type="project" value="UniProtKB-EC"/>
</dbReference>
<feature type="domain" description="Cytochrome b5 heme-binding" evidence="18">
    <location>
        <begin position="956"/>
        <end position="1014"/>
    </location>
</feature>
<dbReference type="SUPFAM" id="SSF52540">
    <property type="entry name" value="P-loop containing nucleoside triphosphate hydrolases"/>
    <property type="match status" value="1"/>
</dbReference>
<keyword evidence="9 17" id="KW-1133">Transmembrane helix</keyword>
<evidence type="ECO:0000256" key="13">
    <source>
        <dbReference type="ARBA" id="ARBA00023180"/>
    </source>
</evidence>
<dbReference type="Pfam" id="PF00173">
    <property type="entry name" value="Cyt-b5"/>
    <property type="match status" value="1"/>
</dbReference>
<dbReference type="GO" id="GO:0006031">
    <property type="term" value="P:chitin biosynthetic process"/>
    <property type="evidence" value="ECO:0007669"/>
    <property type="project" value="TreeGrafter"/>
</dbReference>
<dbReference type="Proteomes" id="UP000646827">
    <property type="component" value="Unassembled WGS sequence"/>
</dbReference>
<feature type="compositionally biased region" description="Polar residues" evidence="16">
    <location>
        <begin position="578"/>
        <end position="589"/>
    </location>
</feature>
<keyword evidence="4" id="KW-0328">Glycosyltransferase</keyword>
<keyword evidence="6 17" id="KW-0812">Transmembrane</keyword>
<dbReference type="InterPro" id="IPR027417">
    <property type="entry name" value="P-loop_NTPase"/>
</dbReference>
<evidence type="ECO:0000256" key="10">
    <source>
        <dbReference type="ARBA" id="ARBA00023123"/>
    </source>
</evidence>
<dbReference type="PANTHER" id="PTHR22914">
    <property type="entry name" value="CHITIN SYNTHASE"/>
    <property type="match status" value="1"/>
</dbReference>
<evidence type="ECO:0000256" key="3">
    <source>
        <dbReference type="ARBA" id="ARBA00022475"/>
    </source>
</evidence>
<dbReference type="InterPro" id="IPR036961">
    <property type="entry name" value="Kinesin_motor_dom_sf"/>
</dbReference>
<keyword evidence="12 15" id="KW-0505">Motor protein</keyword>
<keyword evidence="8 15" id="KW-0067">ATP-binding</keyword>
<dbReference type="InterPro" id="IPR036400">
    <property type="entry name" value="Cyt_B5-like_heme/steroid_sf"/>
</dbReference>
<evidence type="ECO:0000256" key="17">
    <source>
        <dbReference type="SAM" id="Phobius"/>
    </source>
</evidence>
<dbReference type="GO" id="GO:0005886">
    <property type="term" value="C:plasma membrane"/>
    <property type="evidence" value="ECO:0007669"/>
    <property type="project" value="UniProtKB-SubCell"/>
</dbReference>
<feature type="region of interest" description="Disordered" evidence="16">
    <location>
        <begin position="1837"/>
        <end position="1863"/>
    </location>
</feature>
<dbReference type="SUPFAM" id="SSF55856">
    <property type="entry name" value="Cytochrome b5-like heme/steroid binding domain"/>
    <property type="match status" value="1"/>
</dbReference>
<gene>
    <name evidence="20" type="ORF">INT45_009037</name>
</gene>
<evidence type="ECO:0000256" key="8">
    <source>
        <dbReference type="ARBA" id="ARBA00022840"/>
    </source>
</evidence>
<dbReference type="PANTHER" id="PTHR22914:SF45">
    <property type="entry name" value="CHITIN SYNTHASE"/>
    <property type="match status" value="1"/>
</dbReference>
<dbReference type="GO" id="GO:0003774">
    <property type="term" value="F:cytoskeletal motor activity"/>
    <property type="evidence" value="ECO:0007669"/>
    <property type="project" value="UniProtKB-UniRule"/>
</dbReference>
<dbReference type="GO" id="GO:0031505">
    <property type="term" value="P:fungal-type cell wall organization"/>
    <property type="evidence" value="ECO:0007669"/>
    <property type="project" value="TreeGrafter"/>
</dbReference>
<dbReference type="EMBL" id="JAEPRB010000038">
    <property type="protein sequence ID" value="KAG2224722.1"/>
    <property type="molecule type" value="Genomic_DNA"/>
</dbReference>
<dbReference type="Gene3D" id="3.40.850.10">
    <property type="entry name" value="Kinesin motor domain"/>
    <property type="match status" value="1"/>
</dbReference>
<feature type="transmembrane region" description="Helical" evidence="17">
    <location>
        <begin position="1624"/>
        <end position="1645"/>
    </location>
</feature>
<evidence type="ECO:0000256" key="6">
    <source>
        <dbReference type="ARBA" id="ARBA00022692"/>
    </source>
</evidence>
<dbReference type="EC" id="2.4.1.16" evidence="2"/>
<dbReference type="InterPro" id="IPR004835">
    <property type="entry name" value="Chitin_synth"/>
</dbReference>
<dbReference type="GO" id="GO:0030428">
    <property type="term" value="C:cell septum"/>
    <property type="evidence" value="ECO:0007669"/>
    <property type="project" value="TreeGrafter"/>
</dbReference>
<dbReference type="SUPFAM" id="SSF53448">
    <property type="entry name" value="Nucleotide-diphospho-sugar transferases"/>
    <property type="match status" value="1"/>
</dbReference>
<feature type="domain" description="Myosin motor" evidence="19">
    <location>
        <begin position="9"/>
        <end position="773"/>
    </location>
</feature>
<protein>
    <recommendedName>
        <fullName evidence="2">chitin synthase</fullName>
        <ecNumber evidence="2">2.4.1.16</ecNumber>
    </recommendedName>
</protein>
<evidence type="ECO:0000313" key="20">
    <source>
        <dbReference type="EMBL" id="KAG2224722.1"/>
    </source>
</evidence>
<dbReference type="Pfam" id="PF00063">
    <property type="entry name" value="Myosin_head"/>
    <property type="match status" value="1"/>
</dbReference>
<proteinExistence type="inferred from homology"/>
<dbReference type="InterPro" id="IPR001609">
    <property type="entry name" value="Myosin_head_motor_dom-like"/>
</dbReference>
<keyword evidence="14 15" id="KW-0009">Actin-binding</keyword>
<evidence type="ECO:0000256" key="7">
    <source>
        <dbReference type="ARBA" id="ARBA00022741"/>
    </source>
</evidence>
<evidence type="ECO:0000256" key="2">
    <source>
        <dbReference type="ARBA" id="ARBA00012543"/>
    </source>
</evidence>
<comment type="caution">
    <text evidence="15">Lacks conserved residue(s) required for the propagation of feature annotation.</text>
</comment>
<dbReference type="CDD" id="cd14879">
    <property type="entry name" value="MYSc_Myo17"/>
    <property type="match status" value="1"/>
</dbReference>
<feature type="compositionally biased region" description="Polar residues" evidence="16">
    <location>
        <begin position="1839"/>
        <end position="1857"/>
    </location>
</feature>
<dbReference type="CDD" id="cd04190">
    <property type="entry name" value="Chitin_synth_C"/>
    <property type="match status" value="1"/>
</dbReference>
<reference evidence="20 21" key="1">
    <citation type="submission" date="2020-12" db="EMBL/GenBank/DDBJ databases">
        <title>Metabolic potential, ecology and presence of endohyphal bacteria is reflected in genomic diversity of Mucoromycotina.</title>
        <authorList>
            <person name="Muszewska A."/>
            <person name="Okrasinska A."/>
            <person name="Steczkiewicz K."/>
            <person name="Drgas O."/>
            <person name="Orlowska M."/>
            <person name="Perlinska-Lenart U."/>
            <person name="Aleksandrzak-Piekarczyk T."/>
            <person name="Szatraj K."/>
            <person name="Zielenkiewicz U."/>
            <person name="Pilsyk S."/>
            <person name="Malc E."/>
            <person name="Mieczkowski P."/>
            <person name="Kruszewska J.S."/>
            <person name="Biernat P."/>
            <person name="Pawlowska J."/>
        </authorList>
    </citation>
    <scope>NUCLEOTIDE SEQUENCE [LARGE SCALE GENOMIC DNA]</scope>
    <source>
        <strain evidence="20 21">CBS 142.35</strain>
    </source>
</reference>
<evidence type="ECO:0000256" key="1">
    <source>
        <dbReference type="ARBA" id="ARBA00004651"/>
    </source>
</evidence>
<feature type="region of interest" description="Disordered" evidence="16">
    <location>
        <begin position="568"/>
        <end position="613"/>
    </location>
</feature>
<comment type="subcellular location">
    <subcellularLocation>
        <location evidence="1">Cell membrane</location>
        <topology evidence="1">Multi-pass membrane protein</topology>
    </subcellularLocation>
</comment>
<feature type="transmembrane region" description="Helical" evidence="17">
    <location>
        <begin position="930"/>
        <end position="952"/>
    </location>
</feature>
<dbReference type="GO" id="GO:0003779">
    <property type="term" value="F:actin binding"/>
    <property type="evidence" value="ECO:0007669"/>
    <property type="project" value="UniProtKB-KW"/>
</dbReference>
<evidence type="ECO:0000256" key="4">
    <source>
        <dbReference type="ARBA" id="ARBA00022676"/>
    </source>
</evidence>
<evidence type="ECO:0000313" key="21">
    <source>
        <dbReference type="Proteomes" id="UP000646827"/>
    </source>
</evidence>
<evidence type="ECO:0000256" key="9">
    <source>
        <dbReference type="ARBA" id="ARBA00022989"/>
    </source>
</evidence>
<name>A0A8H7VMT9_9FUNG</name>
<dbReference type="PROSITE" id="PS51456">
    <property type="entry name" value="MYOSIN_MOTOR"/>
    <property type="match status" value="1"/>
</dbReference>
<evidence type="ECO:0000256" key="15">
    <source>
        <dbReference type="PROSITE-ProRule" id="PRU00782"/>
    </source>
</evidence>
<feature type="transmembrane region" description="Helical" evidence="17">
    <location>
        <begin position="1597"/>
        <end position="1618"/>
    </location>
</feature>
<dbReference type="Pfam" id="PF03142">
    <property type="entry name" value="Chitin_synth_2"/>
    <property type="match status" value="1"/>
</dbReference>
<feature type="binding site" evidence="15">
    <location>
        <begin position="109"/>
        <end position="116"/>
    </location>
    <ligand>
        <name>ATP</name>
        <dbReference type="ChEBI" id="CHEBI:30616"/>
    </ligand>
</feature>
<dbReference type="Gene3D" id="1.20.120.720">
    <property type="entry name" value="Myosin VI head, motor domain, U50 subdomain"/>
    <property type="match status" value="1"/>
</dbReference>
<evidence type="ECO:0000256" key="12">
    <source>
        <dbReference type="ARBA" id="ARBA00023175"/>
    </source>
</evidence>
<dbReference type="SMART" id="SM01117">
    <property type="entry name" value="Cyt-b5"/>
    <property type="match status" value="2"/>
</dbReference>
<evidence type="ECO:0000256" key="16">
    <source>
        <dbReference type="SAM" id="MobiDB-lite"/>
    </source>
</evidence>
<keyword evidence="13" id="KW-0325">Glycoprotein</keyword>
<accession>A0A8H7VMT9</accession>
<evidence type="ECO:0000259" key="19">
    <source>
        <dbReference type="PROSITE" id="PS51456"/>
    </source>
</evidence>
<keyword evidence="21" id="KW-1185">Reference proteome</keyword>
<keyword evidence="7 15" id="KW-0547">Nucleotide-binding</keyword>
<dbReference type="Gene3D" id="3.10.120.10">
    <property type="entry name" value="Cytochrome b5-like heme/steroid binding domain"/>
    <property type="match status" value="1"/>
</dbReference>
<dbReference type="InterPro" id="IPR036037">
    <property type="entry name" value="MYSc_Myo17"/>
</dbReference>
<dbReference type="GO" id="GO:0016459">
    <property type="term" value="C:myosin complex"/>
    <property type="evidence" value="ECO:0007669"/>
    <property type="project" value="UniProtKB-KW"/>
</dbReference>
<keyword evidence="3" id="KW-1003">Cell membrane</keyword>
<keyword evidence="10 15" id="KW-0518">Myosin</keyword>
<comment type="similarity">
    <text evidence="15">Belongs to the TRAFAC class myosin-kinesin ATPase superfamily. Myosin family.</text>
</comment>
<keyword evidence="5" id="KW-0808">Transferase</keyword>
<organism evidence="20 21">
    <name type="scientific">Circinella minor</name>
    <dbReference type="NCBI Taxonomy" id="1195481"/>
    <lineage>
        <taxon>Eukaryota</taxon>
        <taxon>Fungi</taxon>
        <taxon>Fungi incertae sedis</taxon>
        <taxon>Mucoromycota</taxon>
        <taxon>Mucoromycotina</taxon>
        <taxon>Mucoromycetes</taxon>
        <taxon>Mucorales</taxon>
        <taxon>Lichtheimiaceae</taxon>
        <taxon>Circinella</taxon>
    </lineage>
</organism>
<dbReference type="InterPro" id="IPR001199">
    <property type="entry name" value="Cyt_B5-like_heme/steroid-bd"/>
</dbReference>
<dbReference type="PROSITE" id="PS50255">
    <property type="entry name" value="CYTOCHROME_B5_2"/>
    <property type="match status" value="1"/>
</dbReference>
<feature type="compositionally biased region" description="Basic residues" evidence="16">
    <location>
        <begin position="590"/>
        <end position="601"/>
    </location>
</feature>
<evidence type="ECO:0000256" key="11">
    <source>
        <dbReference type="ARBA" id="ARBA00023136"/>
    </source>
</evidence>
<dbReference type="Gene3D" id="1.10.10.820">
    <property type="match status" value="1"/>
</dbReference>
<dbReference type="PRINTS" id="PR00193">
    <property type="entry name" value="MYOSINHEAVY"/>
</dbReference>
<comment type="caution">
    <text evidence="20">The sequence shown here is derived from an EMBL/GenBank/DDBJ whole genome shotgun (WGS) entry which is preliminary data.</text>
</comment>
<dbReference type="Gene3D" id="1.20.58.530">
    <property type="match status" value="1"/>
</dbReference>
<feature type="transmembrane region" description="Helical" evidence="17">
    <location>
        <begin position="1202"/>
        <end position="1221"/>
    </location>
</feature>
<keyword evidence="11 17" id="KW-0472">Membrane</keyword>
<evidence type="ECO:0000259" key="18">
    <source>
        <dbReference type="PROSITE" id="PS50255"/>
    </source>
</evidence>
<dbReference type="OrthoDB" id="370884at2759"/>
<evidence type="ECO:0000256" key="14">
    <source>
        <dbReference type="ARBA" id="ARBA00023203"/>
    </source>
</evidence>
<evidence type="ECO:0000256" key="5">
    <source>
        <dbReference type="ARBA" id="ARBA00022679"/>
    </source>
</evidence>
<feature type="transmembrane region" description="Helical" evidence="17">
    <location>
        <begin position="1652"/>
        <end position="1675"/>
    </location>
</feature>
<sequence>MGKTKNKPQNIADLSQLSSPTEDSITASLRVRYENDIIYTRINDAILVALNPYKNTLQSHTSPEYVTEYKEIQTEATEQQLPPHLYQLANQAYLHMRRTGVDQSIFLSGETGSGKTEAQKSILQHLMALSCHKKEAKLQNQIMNAHTVLEAFGHARTNLNTNASRFGKYMEIQFNERGRMTGAKTLNYLFEKKRIVKRPTGEGNFHIFYYLLHSASTEEKEILQLTTINEYRYLNRSNGPDTLMSPENETESCYDTVKFALRSLGIGKRQQARIMQFLACLLHLGNLQFMEGNSLQEAPLVRNPETLDLCADFLGVDPQALLNVLTYKTQLIKKDVTTMILDVEQAGEQRDSLVVALYSLLFSWLVEQINAKLCNETIHNVIGILDMPGPYTYYSPTAIGTSSFDQFSVNYAHERLHNYMLRQLFETDVGDYRLDGLDNIPDVPYFNNAACVELLERPKHGLLDITNHHSKVTTSRGTDGHMLDTFCKYNGGHDSFAIKTADTGARMFAIQHFGGQVTYNPNGFIENNKDSLNADFVSLFRGNNEDQPESYNSFIVSLFAENSIQTETHPKQSDAIMNAQQINKPTRSPSMRRSKSTRRNKKDADDDDDEENENRLQPIVEEEKEALKQQQQQQQNNKVSMVLTQLKASLDDLVTTLDETTPWFIFCLRPTDAVGAANMFDPQRVRAQVRALGLAQITERMHASYTMSYFHDEFCERYADTLLAAGVQQDREPRDQCEAATAIFGWYATQAAIGNSRIFLSETTWRHLEDQLRLLEKDEQKRLKEEKRTMQDEGSEFGDRRTMAAQYAAAAGLPVPHTVSNTMSVYSDDNRSFISEDELYRDQPEGMSQSGSDGFASSASGYMEMKRMQQANAVIEEEEPEEPEKVSSARKRWLGFVWFMTWWIPSKFLEWCGKMRRKDIRIAWREKFTLCMIIFLMAAFIIWFLVGFGRIVCPKQDIYSQSELQAHSDGGDAYVAIRGEVFDLTKFAPRHYATEVIPQDSILSYGGKDASNLFPLQVSALCRGYTPEEVSPYVSLDYTVNLTDNNAHYHDFRISADDYRPDWYFQKMSMLRKNYKLGNMGYTPKDLANQANNPTDVNGVKTTRKWAILDGEVYDLTVYMLGGRTAKAPQGQQAPGNIDLNFMDNAVVDLFRTQSGTDISEQWASMEMDPNIKYKQKVCLRNLFYAGTVDQRNSARCIFAEYLLLIVTVFLCLVIVFKFLAALQFGTSRDPEVHDKFVICQVPCYTEDEDSLRKTIDSISTLDYDDKRKLLFMICDGMIVGGGNDRPTPRIVLDILGVDPHVDPEPLSFLSLGEGAKQHNMAKVYSGLYEIRGHVVPYIVVVKVGKPSERQKPGNRGKRDSQLILMRFLNKVHFMTPMTPMELEIYHQIKNVIGVNPSFYEFVLMVDADTEVEKDGLNRMVSVFVHDAKIIGLCGETLLSNAKDTWVTMIQVYEYFISHYMIKAFESLFGTVTCLPGCFTMYRVRSPTKNVPLLIANQLIEDYEVNKVDTLHKKNLLYLGEDRYLTTLVLKHFPNYKTKFTPDAKCQTNAPDQWSVLLSQRRRWINSTIHNLGELVYLPQLCGFCCFSMRFVVMLDLVSTLVQPAIVGYLIYLIYSLATSTSTIPIMSIITIAGVYGLQAIIFILHRKWEHIMWMIVSIFAIPVFSFLIPIYSYWHFDDFSWGNTRIVMGEKGQKKKVAADEGKFDPKSIPMMTWDEYEEGLFMHEGGMNNFDDNASVGSGYSYYSTGSGYGGGQQQQKYTPSMAPGQYASSNMSYIGPAATNMSSSQSYIGPAATNMSSHQSYIGPAASHQSFMAPPYMGGGGGMQGSHQSFMAPPTSGGSHMSYMQPQGTGSTPSLAAPPSYAGTHQSFIAPGHQSFVGAPQQYYPASPLHKYGE</sequence>